<dbReference type="AlphaFoldDB" id="A0A563DYW6"/>
<feature type="domain" description="ABC transmembrane type-1" evidence="9">
    <location>
        <begin position="90"/>
        <end position="279"/>
    </location>
</feature>
<keyword evidence="3" id="KW-1003">Cell membrane</keyword>
<dbReference type="SUPFAM" id="SSF161098">
    <property type="entry name" value="MetI-like"/>
    <property type="match status" value="1"/>
</dbReference>
<evidence type="ECO:0000256" key="7">
    <source>
        <dbReference type="RuleBase" id="RU363032"/>
    </source>
</evidence>
<accession>A0A563DYW6</accession>
<reference evidence="10 11" key="2">
    <citation type="submission" date="2019-08" db="EMBL/GenBank/DDBJ databases">
        <title>Jejuicoccus antrihumi gen. nov., sp. nov., a new member of the family Dermacoccaceae isolated from a cave.</title>
        <authorList>
            <person name="Schumann P."/>
            <person name="Kim I.S."/>
        </authorList>
    </citation>
    <scope>NUCLEOTIDE SEQUENCE [LARGE SCALE GENOMIC DNA]</scope>
    <source>
        <strain evidence="10 11">C5-26</strain>
    </source>
</reference>
<protein>
    <submittedName>
        <fullName evidence="10">ABC transporter permease</fullName>
    </submittedName>
</protein>
<feature type="compositionally biased region" description="Polar residues" evidence="8">
    <location>
        <begin position="1"/>
        <end position="11"/>
    </location>
</feature>
<feature type="transmembrane region" description="Helical" evidence="7">
    <location>
        <begin position="211"/>
        <end position="233"/>
    </location>
</feature>
<evidence type="ECO:0000313" key="10">
    <source>
        <dbReference type="EMBL" id="TWP35417.1"/>
    </source>
</evidence>
<comment type="subcellular location">
    <subcellularLocation>
        <location evidence="1 7">Cell membrane</location>
        <topology evidence="1 7">Multi-pass membrane protein</topology>
    </subcellularLocation>
</comment>
<name>A0A563DYW6_9MICO</name>
<feature type="transmembrane region" description="Helical" evidence="7">
    <location>
        <begin position="29"/>
        <end position="54"/>
    </location>
</feature>
<dbReference type="Pfam" id="PF00528">
    <property type="entry name" value="BPD_transp_1"/>
    <property type="match status" value="1"/>
</dbReference>
<evidence type="ECO:0000256" key="8">
    <source>
        <dbReference type="SAM" id="MobiDB-lite"/>
    </source>
</evidence>
<keyword evidence="11" id="KW-1185">Reference proteome</keyword>
<dbReference type="InterPro" id="IPR035906">
    <property type="entry name" value="MetI-like_sf"/>
</dbReference>
<dbReference type="InterPro" id="IPR000515">
    <property type="entry name" value="MetI-like"/>
</dbReference>
<feature type="transmembrane region" description="Helical" evidence="7">
    <location>
        <begin position="253"/>
        <end position="279"/>
    </location>
</feature>
<dbReference type="PANTHER" id="PTHR43386:SF1">
    <property type="entry name" value="D,D-DIPEPTIDE TRANSPORT SYSTEM PERMEASE PROTEIN DDPC-RELATED"/>
    <property type="match status" value="1"/>
</dbReference>
<evidence type="ECO:0000256" key="5">
    <source>
        <dbReference type="ARBA" id="ARBA00022989"/>
    </source>
</evidence>
<dbReference type="Proteomes" id="UP000320244">
    <property type="component" value="Unassembled WGS sequence"/>
</dbReference>
<keyword evidence="2 7" id="KW-0813">Transport</keyword>
<evidence type="ECO:0000256" key="2">
    <source>
        <dbReference type="ARBA" id="ARBA00022448"/>
    </source>
</evidence>
<dbReference type="OrthoDB" id="9812701at2"/>
<evidence type="ECO:0000313" key="11">
    <source>
        <dbReference type="Proteomes" id="UP000320244"/>
    </source>
</evidence>
<keyword evidence="6 7" id="KW-0472">Membrane</keyword>
<evidence type="ECO:0000256" key="3">
    <source>
        <dbReference type="ARBA" id="ARBA00022475"/>
    </source>
</evidence>
<feature type="transmembrane region" description="Helical" evidence="7">
    <location>
        <begin position="96"/>
        <end position="117"/>
    </location>
</feature>
<evidence type="ECO:0000256" key="1">
    <source>
        <dbReference type="ARBA" id="ARBA00004651"/>
    </source>
</evidence>
<dbReference type="PROSITE" id="PS50928">
    <property type="entry name" value="ABC_TM1"/>
    <property type="match status" value="1"/>
</dbReference>
<dbReference type="InterPro" id="IPR050366">
    <property type="entry name" value="BP-dependent_transpt_permease"/>
</dbReference>
<evidence type="ECO:0000256" key="6">
    <source>
        <dbReference type="ARBA" id="ARBA00023136"/>
    </source>
</evidence>
<comment type="similarity">
    <text evidence="7">Belongs to the binding-protein-dependent transport system permease family.</text>
</comment>
<dbReference type="GO" id="GO:0055085">
    <property type="term" value="P:transmembrane transport"/>
    <property type="evidence" value="ECO:0007669"/>
    <property type="project" value="InterPro"/>
</dbReference>
<keyword evidence="4 7" id="KW-0812">Transmembrane</keyword>
<proteinExistence type="inferred from homology"/>
<reference evidence="10 11" key="1">
    <citation type="submission" date="2019-05" db="EMBL/GenBank/DDBJ databases">
        <authorList>
            <person name="Lee S.D."/>
        </authorList>
    </citation>
    <scope>NUCLEOTIDE SEQUENCE [LARGE SCALE GENOMIC DNA]</scope>
    <source>
        <strain evidence="10 11">C5-26</strain>
    </source>
</reference>
<feature type="region of interest" description="Disordered" evidence="8">
    <location>
        <begin position="1"/>
        <end position="20"/>
    </location>
</feature>
<feature type="transmembrane region" description="Helical" evidence="7">
    <location>
        <begin position="153"/>
        <end position="172"/>
    </location>
</feature>
<dbReference type="EMBL" id="VCQV01000019">
    <property type="protein sequence ID" value="TWP35417.1"/>
    <property type="molecule type" value="Genomic_DNA"/>
</dbReference>
<evidence type="ECO:0000259" key="9">
    <source>
        <dbReference type="PROSITE" id="PS50928"/>
    </source>
</evidence>
<keyword evidence="5 7" id="KW-1133">Transmembrane helix</keyword>
<comment type="caution">
    <text evidence="10">The sequence shown here is derived from an EMBL/GenBank/DDBJ whole genome shotgun (WGS) entry which is preliminary data.</text>
</comment>
<dbReference type="GO" id="GO:0005886">
    <property type="term" value="C:plasma membrane"/>
    <property type="evidence" value="ECO:0007669"/>
    <property type="project" value="UniProtKB-SubCell"/>
</dbReference>
<dbReference type="CDD" id="cd06261">
    <property type="entry name" value="TM_PBP2"/>
    <property type="match status" value="1"/>
</dbReference>
<feature type="transmembrane region" description="Helical" evidence="7">
    <location>
        <begin position="129"/>
        <end position="147"/>
    </location>
</feature>
<dbReference type="Gene3D" id="1.10.3720.10">
    <property type="entry name" value="MetI-like"/>
    <property type="match status" value="1"/>
</dbReference>
<gene>
    <name evidence="10" type="ORF">FGL98_13650</name>
</gene>
<evidence type="ECO:0000256" key="4">
    <source>
        <dbReference type="ARBA" id="ARBA00022692"/>
    </source>
</evidence>
<dbReference type="PANTHER" id="PTHR43386">
    <property type="entry name" value="OLIGOPEPTIDE TRANSPORT SYSTEM PERMEASE PROTEIN APPC"/>
    <property type="match status" value="1"/>
</dbReference>
<sequence length="290" mass="30926">MTSSVRITTGPESLGSPPSRATHTARCNFPLWIALILLLVLVLLATVGVALSAYDPNAIGAARFVSPSWSHLLGTDNLGRDTFTRTIVAARSDLSVSFLATLIAMFVGTTAGLLAGYHGGWIDNLIMRATDVALSIPAILFALLVGVTFGSAVWILVITLGLIFSPVFARVMRAPALVLKQREFVMAARLSGLTNGRIIVRHLLPNALGPLLVQFGNTASIVIMLEASLGYLGQGVQPPDASSGRMVSDAQPFLALDPMMMVAPILLIVVMTFSWNLLADGVQRWLANRH</sequence>
<organism evidence="10 11">
    <name type="scientific">Leekyejoonella antrihumi</name>
    <dbReference type="NCBI Taxonomy" id="1660198"/>
    <lineage>
        <taxon>Bacteria</taxon>
        <taxon>Bacillati</taxon>
        <taxon>Actinomycetota</taxon>
        <taxon>Actinomycetes</taxon>
        <taxon>Micrococcales</taxon>
        <taxon>Dermacoccaceae</taxon>
        <taxon>Leekyejoonella</taxon>
    </lineage>
</organism>